<feature type="region of interest" description="Disordered" evidence="1">
    <location>
        <begin position="7"/>
        <end position="39"/>
    </location>
</feature>
<accession>A0A6V7PN48</accession>
<reference evidence="2" key="1">
    <citation type="submission" date="2020-07" db="EMBL/GenBank/DDBJ databases">
        <authorList>
            <person name="Lin J."/>
        </authorList>
    </citation>
    <scope>NUCLEOTIDE SEQUENCE</scope>
</reference>
<protein>
    <submittedName>
        <fullName evidence="2">Uncharacterized protein</fullName>
    </submittedName>
</protein>
<organism evidence="2">
    <name type="scientific">Ananas comosus var. bracteatus</name>
    <name type="common">red pineapple</name>
    <dbReference type="NCBI Taxonomy" id="296719"/>
    <lineage>
        <taxon>Eukaryota</taxon>
        <taxon>Viridiplantae</taxon>
        <taxon>Streptophyta</taxon>
        <taxon>Embryophyta</taxon>
        <taxon>Tracheophyta</taxon>
        <taxon>Spermatophyta</taxon>
        <taxon>Magnoliopsida</taxon>
        <taxon>Liliopsida</taxon>
        <taxon>Poales</taxon>
        <taxon>Bromeliaceae</taxon>
        <taxon>Bromelioideae</taxon>
        <taxon>Ananas</taxon>
    </lineage>
</organism>
<feature type="compositionally biased region" description="Low complexity" evidence="1">
    <location>
        <begin position="7"/>
        <end position="22"/>
    </location>
</feature>
<dbReference type="PANTHER" id="PTHR48202:SF1">
    <property type="entry name" value="ALPHA_BETA-HYDROLASES SUPERFAMILY PROTEIN"/>
    <property type="match status" value="1"/>
</dbReference>
<evidence type="ECO:0000313" key="2">
    <source>
        <dbReference type="EMBL" id="CAD1832260.1"/>
    </source>
</evidence>
<dbReference type="EMBL" id="LR862150">
    <property type="protein sequence ID" value="CAD1832260.1"/>
    <property type="molecule type" value="Genomic_DNA"/>
</dbReference>
<dbReference type="AlphaFoldDB" id="A0A6V7PN48"/>
<sequence length="236" mass="24450">MVRLRRCSASSCGGAAPCGGASPRKRPKIPPTTPQRALALTPRSPPLLRTHIPSPSPASHSDRSFAFYALAGTLASSVAAAAYLSSSSSSSAADHRIPSSDQIYADLEKTLEASKSSVRRVVDQMRQTGAAAAVLWKSLASVMSSANQEVRSGFELRVAALLADIAAANSARRAAIVGAGAGPWWIGCWTAWRRRGEWSRAARDAGGGGEGARAAYRRSGGVPRCVGAAPCGPEPP</sequence>
<dbReference type="PANTHER" id="PTHR48202">
    <property type="entry name" value="ALPHA/BETA-HYDROLASES SUPERFAMILY PROTEIN"/>
    <property type="match status" value="1"/>
</dbReference>
<proteinExistence type="predicted"/>
<name>A0A6V7PN48_ANACO</name>
<gene>
    <name evidence="2" type="ORF">CB5_LOCUS15471</name>
</gene>
<evidence type="ECO:0000256" key="1">
    <source>
        <dbReference type="SAM" id="MobiDB-lite"/>
    </source>
</evidence>